<evidence type="ECO:0008006" key="4">
    <source>
        <dbReference type="Google" id="ProtNLM"/>
    </source>
</evidence>
<evidence type="ECO:0000313" key="3">
    <source>
        <dbReference type="Proteomes" id="UP000798808"/>
    </source>
</evidence>
<comment type="caution">
    <text evidence="2">The sequence shown here is derived from an EMBL/GenBank/DDBJ whole genome shotgun (WGS) entry which is preliminary data.</text>
</comment>
<dbReference type="RefSeq" id="WP_155177028.1">
    <property type="nucleotide sequence ID" value="NZ_BAAAFL010000012.1"/>
</dbReference>
<proteinExistence type="predicted"/>
<protein>
    <recommendedName>
        <fullName evidence="4">DUF937 domain-containing protein</fullName>
    </recommendedName>
</protein>
<accession>A0ABW9RXJ0</accession>
<dbReference type="Proteomes" id="UP000798808">
    <property type="component" value="Unassembled WGS sequence"/>
</dbReference>
<sequence>MVRIVKPESHLTAKMKTIFDLLGVAIANDPIAIKSLLQKFGITTAEKPSAKELTDKVMAAIEKGNQKFAVALAKLLAGQVIPEGFDHFAGLGGGDMGGGGITVGSDPISAIAGAIGSVANLFGNAQKKKLMKQQASSQTMSTLLAYKAQKEKEVADAAAASQAQAKQMAMIKTIGLLAIAMLVGWFFLRSFNKQTY</sequence>
<keyword evidence="3" id="KW-1185">Reference proteome</keyword>
<dbReference type="EMBL" id="SMLW01000676">
    <property type="protein sequence ID" value="MTI28979.1"/>
    <property type="molecule type" value="Genomic_DNA"/>
</dbReference>
<evidence type="ECO:0000256" key="1">
    <source>
        <dbReference type="SAM" id="Phobius"/>
    </source>
</evidence>
<keyword evidence="1" id="KW-0812">Transmembrane</keyword>
<organism evidence="2 3">
    <name type="scientific">Fulvivirga kasyanovii</name>
    <dbReference type="NCBI Taxonomy" id="396812"/>
    <lineage>
        <taxon>Bacteria</taxon>
        <taxon>Pseudomonadati</taxon>
        <taxon>Bacteroidota</taxon>
        <taxon>Cytophagia</taxon>
        <taxon>Cytophagales</taxon>
        <taxon>Fulvivirgaceae</taxon>
        <taxon>Fulvivirga</taxon>
    </lineage>
</organism>
<feature type="transmembrane region" description="Helical" evidence="1">
    <location>
        <begin position="169"/>
        <end position="188"/>
    </location>
</feature>
<keyword evidence="1" id="KW-1133">Transmembrane helix</keyword>
<keyword evidence="1" id="KW-0472">Membrane</keyword>
<reference evidence="2 3" key="1">
    <citation type="submission" date="2019-02" db="EMBL/GenBank/DDBJ databases">
        <authorList>
            <person name="Goldberg S.R."/>
            <person name="Haltli B.A."/>
            <person name="Correa H."/>
            <person name="Russell K.G."/>
        </authorList>
    </citation>
    <scope>NUCLEOTIDE SEQUENCE [LARGE SCALE GENOMIC DNA]</scope>
    <source>
        <strain evidence="2 3">JCM 16186</strain>
    </source>
</reference>
<evidence type="ECO:0000313" key="2">
    <source>
        <dbReference type="EMBL" id="MTI28979.1"/>
    </source>
</evidence>
<name>A0ABW9RXJ0_9BACT</name>
<gene>
    <name evidence="2" type="ORF">E1163_28720</name>
</gene>